<dbReference type="GO" id="GO:0043531">
    <property type="term" value="F:ADP binding"/>
    <property type="evidence" value="ECO:0007669"/>
    <property type="project" value="InterPro"/>
</dbReference>
<gene>
    <name evidence="4" type="ORF">TIFTF001_035851</name>
</gene>
<feature type="domain" description="Disease resistance R13L4/SHOC-2-like LRR" evidence="3">
    <location>
        <begin position="197"/>
        <end position="403"/>
    </location>
</feature>
<proteinExistence type="predicted"/>
<evidence type="ECO:0000256" key="1">
    <source>
        <dbReference type="ARBA" id="ARBA00022737"/>
    </source>
</evidence>
<accession>A0AA88E5Q3</accession>
<comment type="caution">
    <text evidence="4">The sequence shown here is derived from an EMBL/GenBank/DDBJ whole genome shotgun (WGS) entry which is preliminary data.</text>
</comment>
<name>A0AA88E5Q3_FICCA</name>
<sequence length="501" mass="56525">MVRKTGSARNHDVQDLSNMRSDELNRYLKEIFLVKENLFVFYDVWQEVGHALPDNEASSRLIITTRSDTVATFFETTSLTHVHRHCPPELEQLSQEIIRMCQGLAVAIVAVAGLLSMKEKTVRVAKLLDNFHVELTSNPHLSCVSKILALSFHDLPCYLKEKFCQLHGLMHEITRQKADELSFCRIINESNSSFTGKNTKVKRLPKSVGMLRNLQTLDLRHTLLVELPVEIKMLWNLRHLLANGYDSNISMNLTQGVRIKEGIGYLESLLILMTVEASLTGVDLKIELEKLRGLRKLGITRLTAEVVSAHCPSNEKMYRLECLSLHATTSHEMLNLQTISSPPSHLQRLALRGLLQTFPNWISSLQNLSLLCLSLSSLSDDPDMQRLEVEHIGEGALPVLEELMIGPSLLLNEVPSGIQHQRSLNVLAFYDMPDEIVLNMQRDGGSDYVKIEHVPSVLFCDDEADSASSSTSNVPWNDMLACDRMSFSSDWFSIFSDDIED</sequence>
<dbReference type="PANTHER" id="PTHR23155">
    <property type="entry name" value="DISEASE RESISTANCE PROTEIN RP"/>
    <property type="match status" value="1"/>
</dbReference>
<feature type="domain" description="NB-ARC" evidence="2">
    <location>
        <begin position="14"/>
        <end position="82"/>
    </location>
</feature>
<evidence type="ECO:0000313" key="4">
    <source>
        <dbReference type="EMBL" id="GMN66790.1"/>
    </source>
</evidence>
<dbReference type="Pfam" id="PF00931">
    <property type="entry name" value="NB-ARC"/>
    <property type="match status" value="1"/>
</dbReference>
<dbReference type="InterPro" id="IPR032675">
    <property type="entry name" value="LRR_dom_sf"/>
</dbReference>
<evidence type="ECO:0008006" key="6">
    <source>
        <dbReference type="Google" id="ProtNLM"/>
    </source>
</evidence>
<dbReference type="InterPro" id="IPR027417">
    <property type="entry name" value="P-loop_NTPase"/>
</dbReference>
<dbReference type="Gene3D" id="3.40.50.300">
    <property type="entry name" value="P-loop containing nucleotide triphosphate hydrolases"/>
    <property type="match status" value="1"/>
</dbReference>
<dbReference type="Gene3D" id="3.80.10.10">
    <property type="entry name" value="Ribonuclease Inhibitor"/>
    <property type="match status" value="1"/>
</dbReference>
<dbReference type="SUPFAM" id="SSF52540">
    <property type="entry name" value="P-loop containing nucleoside triphosphate hydrolases"/>
    <property type="match status" value="1"/>
</dbReference>
<reference evidence="4" key="1">
    <citation type="submission" date="2023-07" db="EMBL/GenBank/DDBJ databases">
        <title>draft genome sequence of fig (Ficus carica).</title>
        <authorList>
            <person name="Takahashi T."/>
            <person name="Nishimura K."/>
        </authorList>
    </citation>
    <scope>NUCLEOTIDE SEQUENCE</scope>
</reference>
<organism evidence="4 5">
    <name type="scientific">Ficus carica</name>
    <name type="common">Common fig</name>
    <dbReference type="NCBI Taxonomy" id="3494"/>
    <lineage>
        <taxon>Eukaryota</taxon>
        <taxon>Viridiplantae</taxon>
        <taxon>Streptophyta</taxon>
        <taxon>Embryophyta</taxon>
        <taxon>Tracheophyta</taxon>
        <taxon>Spermatophyta</taxon>
        <taxon>Magnoliopsida</taxon>
        <taxon>eudicotyledons</taxon>
        <taxon>Gunneridae</taxon>
        <taxon>Pentapetalae</taxon>
        <taxon>rosids</taxon>
        <taxon>fabids</taxon>
        <taxon>Rosales</taxon>
        <taxon>Moraceae</taxon>
        <taxon>Ficeae</taxon>
        <taxon>Ficus</taxon>
    </lineage>
</organism>
<evidence type="ECO:0000313" key="5">
    <source>
        <dbReference type="Proteomes" id="UP001187192"/>
    </source>
</evidence>
<dbReference type="InterPro" id="IPR002182">
    <property type="entry name" value="NB-ARC"/>
</dbReference>
<dbReference type="GO" id="GO:0098542">
    <property type="term" value="P:defense response to other organism"/>
    <property type="evidence" value="ECO:0007669"/>
    <property type="project" value="TreeGrafter"/>
</dbReference>
<evidence type="ECO:0000259" key="2">
    <source>
        <dbReference type="Pfam" id="PF00931"/>
    </source>
</evidence>
<dbReference type="PANTHER" id="PTHR23155:SF1205">
    <property type="entry name" value="DISEASE RESISTANCE PROTEIN RPM1"/>
    <property type="match status" value="1"/>
</dbReference>
<dbReference type="AlphaFoldDB" id="A0AA88E5Q3"/>
<dbReference type="SUPFAM" id="SSF52058">
    <property type="entry name" value="L domain-like"/>
    <property type="match status" value="1"/>
</dbReference>
<dbReference type="Proteomes" id="UP001187192">
    <property type="component" value="Unassembled WGS sequence"/>
</dbReference>
<dbReference type="InterPro" id="IPR044974">
    <property type="entry name" value="Disease_R_plants"/>
</dbReference>
<evidence type="ECO:0000259" key="3">
    <source>
        <dbReference type="Pfam" id="PF23598"/>
    </source>
</evidence>
<dbReference type="InterPro" id="IPR055414">
    <property type="entry name" value="LRR_R13L4/SHOC2-like"/>
</dbReference>
<keyword evidence="5" id="KW-1185">Reference proteome</keyword>
<dbReference type="EMBL" id="BTGU01000365">
    <property type="protein sequence ID" value="GMN66790.1"/>
    <property type="molecule type" value="Genomic_DNA"/>
</dbReference>
<dbReference type="Pfam" id="PF23598">
    <property type="entry name" value="LRR_14"/>
    <property type="match status" value="1"/>
</dbReference>
<keyword evidence="1" id="KW-0677">Repeat</keyword>
<protein>
    <recommendedName>
        <fullName evidence="6">NB-ARC domain-containing protein</fullName>
    </recommendedName>
</protein>